<accession>A0A1X7SG33</accession>
<evidence type="ECO:0000313" key="2">
    <source>
        <dbReference type="EnsemblMetazoa" id="Aqu2.1.01035_001"/>
    </source>
</evidence>
<dbReference type="AlphaFoldDB" id="A0A1X7SG33"/>
<dbReference type="SUPFAM" id="SSF49599">
    <property type="entry name" value="TRAF domain-like"/>
    <property type="match status" value="1"/>
</dbReference>
<dbReference type="GO" id="GO:0043122">
    <property type="term" value="P:regulation of canonical NF-kappaB signal transduction"/>
    <property type="evidence" value="ECO:0007669"/>
    <property type="project" value="TreeGrafter"/>
</dbReference>
<proteinExistence type="predicted"/>
<evidence type="ECO:0008006" key="3">
    <source>
        <dbReference type="Google" id="ProtNLM"/>
    </source>
</evidence>
<reference evidence="2" key="1">
    <citation type="submission" date="2017-05" db="UniProtKB">
        <authorList>
            <consortium name="EnsemblMetazoa"/>
        </authorList>
    </citation>
    <scope>IDENTIFICATION</scope>
</reference>
<dbReference type="EnsemblMetazoa" id="Aqu2.1.01035_001">
    <property type="protein sequence ID" value="Aqu2.1.01035_001"/>
    <property type="gene ID" value="Aqu2.1.01035"/>
</dbReference>
<dbReference type="PANTHER" id="PTHR10131:SF94">
    <property type="entry name" value="TNF RECEPTOR-ASSOCIATED FACTOR 4"/>
    <property type="match status" value="1"/>
</dbReference>
<evidence type="ECO:0000256" key="1">
    <source>
        <dbReference type="SAM" id="MobiDB-lite"/>
    </source>
</evidence>
<dbReference type="InParanoid" id="A0A1X7SG33"/>
<organism evidence="2">
    <name type="scientific">Amphimedon queenslandica</name>
    <name type="common">Sponge</name>
    <dbReference type="NCBI Taxonomy" id="400682"/>
    <lineage>
        <taxon>Eukaryota</taxon>
        <taxon>Metazoa</taxon>
        <taxon>Porifera</taxon>
        <taxon>Demospongiae</taxon>
        <taxon>Heteroscleromorpha</taxon>
        <taxon>Haplosclerida</taxon>
        <taxon>Niphatidae</taxon>
        <taxon>Amphimedon</taxon>
    </lineage>
</organism>
<dbReference type="PANTHER" id="PTHR10131">
    <property type="entry name" value="TNF RECEPTOR ASSOCIATED FACTOR"/>
    <property type="match status" value="1"/>
</dbReference>
<sequence>ETIPYCPRTDCGEEFTNEEGRPFFPDRFIRKEIDRVSIMCSNHKFGCDWNGKISEFLTEHLNSCAYEKEECPHCKECFFLFEYQSHVNRCPIIDYEQSSSYPIEPESHSFGYSPEEYSGPGQGGSVQDLTNISPALSIDSISSLTG</sequence>
<dbReference type="InterPro" id="IPR013083">
    <property type="entry name" value="Znf_RING/FYVE/PHD"/>
</dbReference>
<name>A0A1X7SG33_AMPQE</name>
<dbReference type="Gene3D" id="3.30.40.10">
    <property type="entry name" value="Zinc/RING finger domain, C3HC4 (zinc finger)"/>
    <property type="match status" value="1"/>
</dbReference>
<feature type="region of interest" description="Disordered" evidence="1">
    <location>
        <begin position="101"/>
        <end position="127"/>
    </location>
</feature>
<dbReference type="OrthoDB" id="5975616at2759"/>
<protein>
    <recommendedName>
        <fullName evidence="3">TRAF-type domain-containing protein</fullName>
    </recommendedName>
</protein>